<dbReference type="PANTHER" id="PTHR37984:SF5">
    <property type="entry name" value="PROTEIN NYNRIN-LIKE"/>
    <property type="match status" value="1"/>
</dbReference>
<name>A0A922INS1_SCHHA</name>
<dbReference type="AlphaFoldDB" id="A0A922INS1"/>
<keyword evidence="3" id="KW-1185">Reference proteome</keyword>
<sequence>MTIWFGTEVPNKFNTLTTFLDYHYKINLLLLQCLLVQPLPVRRPDLIGGTPRYFGCILSAIRQGWNDNLKRRFPIYFSNRDELSVTPDGILSVNDRVVIPPSLQKSFLEDLHSGHLGVEKMKSLAMLTCWWPEINADICRTANNCERCHQFRNQPSKWTPWPVSSEAWQRIHADYCGPFLVK</sequence>
<evidence type="ECO:0000313" key="2">
    <source>
        <dbReference type="EMBL" id="KAH9583538.1"/>
    </source>
</evidence>
<reference evidence="2" key="3">
    <citation type="submission" date="2021-06" db="EMBL/GenBank/DDBJ databases">
        <title>Chromosome-level genome assembly for S. haematobium.</title>
        <authorList>
            <person name="Stroehlein A.J."/>
        </authorList>
    </citation>
    <scope>NUCLEOTIDE SEQUENCE</scope>
</reference>
<dbReference type="EMBL" id="AMPZ03000005">
    <property type="protein sequence ID" value="KAH9583538.1"/>
    <property type="molecule type" value="Genomic_DNA"/>
</dbReference>
<organism evidence="2 3">
    <name type="scientific">Schistosoma haematobium</name>
    <name type="common">Blood fluke</name>
    <dbReference type="NCBI Taxonomy" id="6185"/>
    <lineage>
        <taxon>Eukaryota</taxon>
        <taxon>Metazoa</taxon>
        <taxon>Spiralia</taxon>
        <taxon>Lophotrochozoa</taxon>
        <taxon>Platyhelminthes</taxon>
        <taxon>Trematoda</taxon>
        <taxon>Digenea</taxon>
        <taxon>Strigeidida</taxon>
        <taxon>Schistosomatoidea</taxon>
        <taxon>Schistosomatidae</taxon>
        <taxon>Schistosoma</taxon>
    </lineage>
</organism>
<feature type="domain" description="Integrase zinc-binding" evidence="1">
    <location>
        <begin position="99"/>
        <end position="153"/>
    </location>
</feature>
<dbReference type="RefSeq" id="XP_051066813.1">
    <property type="nucleotide sequence ID" value="XM_051216242.1"/>
</dbReference>
<gene>
    <name evidence="2" type="ORF">MS3_00007903</name>
</gene>
<dbReference type="CTD" id="75577718"/>
<accession>A0A922INS1</accession>
<dbReference type="PANTHER" id="PTHR37984">
    <property type="entry name" value="PROTEIN CBG26694"/>
    <property type="match status" value="1"/>
</dbReference>
<dbReference type="InterPro" id="IPR050951">
    <property type="entry name" value="Retrovirus_Pol_polyprotein"/>
</dbReference>
<reference evidence="2" key="1">
    <citation type="journal article" date="2012" name="Nat. Genet.">
        <title>Whole-genome sequence of Schistosoma haematobium.</title>
        <authorList>
            <person name="Young N.D."/>
            <person name="Jex A.R."/>
            <person name="Li B."/>
            <person name="Liu S."/>
            <person name="Yang L."/>
            <person name="Xiong Z."/>
            <person name="Li Y."/>
            <person name="Cantacessi C."/>
            <person name="Hall R.S."/>
            <person name="Xu X."/>
            <person name="Chen F."/>
            <person name="Wu X."/>
            <person name="Zerlotini A."/>
            <person name="Oliveira G."/>
            <person name="Hofmann A."/>
            <person name="Zhang G."/>
            <person name="Fang X."/>
            <person name="Kang Y."/>
            <person name="Campbell B.E."/>
            <person name="Loukas A."/>
            <person name="Ranganathan S."/>
            <person name="Rollinson D."/>
            <person name="Rinaldi G."/>
            <person name="Brindley P.J."/>
            <person name="Yang H."/>
            <person name="Wang J."/>
            <person name="Wang J."/>
            <person name="Gasser R.B."/>
        </authorList>
    </citation>
    <scope>NUCLEOTIDE SEQUENCE</scope>
</reference>
<dbReference type="KEGG" id="shx:MS3_00007903"/>
<reference evidence="2" key="2">
    <citation type="journal article" date="2019" name="Gigascience">
        <title>High-quality Schistosoma haematobium genome achieved by single-molecule and long-range sequencing.</title>
        <authorList>
            <person name="Stroehlein A.J."/>
            <person name="Korhonen P.K."/>
            <person name="Chong T.M."/>
            <person name="Lim Y.L."/>
            <person name="Chan K.G."/>
            <person name="Webster B."/>
            <person name="Rollinson D."/>
            <person name="Brindley P.J."/>
            <person name="Gasser R.B."/>
            <person name="Young N.D."/>
        </authorList>
    </citation>
    <scope>NUCLEOTIDE SEQUENCE</scope>
</reference>
<dbReference type="Proteomes" id="UP000471633">
    <property type="component" value="Unassembled WGS sequence"/>
</dbReference>
<evidence type="ECO:0000259" key="1">
    <source>
        <dbReference type="Pfam" id="PF17921"/>
    </source>
</evidence>
<reference evidence="2" key="4">
    <citation type="journal article" date="2022" name="PLoS Pathog.">
        <title>Chromosome-level genome of Schistosoma haematobium underpins genome-wide explorations of molecular variation.</title>
        <authorList>
            <person name="Stroehlein A.J."/>
            <person name="Korhonen P.K."/>
            <person name="Lee V.V."/>
            <person name="Ralph S.A."/>
            <person name="Mentink-Kane M."/>
            <person name="You H."/>
            <person name="McManus D.P."/>
            <person name="Tchuente L.T."/>
            <person name="Stothard J.R."/>
            <person name="Kaur P."/>
            <person name="Dudchenko O."/>
            <person name="Aiden E.L."/>
            <person name="Yang B."/>
            <person name="Yang H."/>
            <person name="Emery A.M."/>
            <person name="Webster B.L."/>
            <person name="Brindley P.J."/>
            <person name="Rollinson D."/>
            <person name="Chang B.C.H."/>
            <person name="Gasser R.B."/>
            <person name="Young N.D."/>
        </authorList>
    </citation>
    <scope>NUCLEOTIDE SEQUENCE</scope>
</reference>
<evidence type="ECO:0000313" key="3">
    <source>
        <dbReference type="Proteomes" id="UP000471633"/>
    </source>
</evidence>
<comment type="caution">
    <text evidence="2">The sequence shown here is derived from an EMBL/GenBank/DDBJ whole genome shotgun (WGS) entry which is preliminary data.</text>
</comment>
<dbReference type="InterPro" id="IPR041588">
    <property type="entry name" value="Integrase_H2C2"/>
</dbReference>
<dbReference type="GeneID" id="75577718"/>
<dbReference type="FunFam" id="1.10.340.70:FF:000003">
    <property type="entry name" value="Protein CBG25708"/>
    <property type="match status" value="1"/>
</dbReference>
<dbReference type="Pfam" id="PF17921">
    <property type="entry name" value="Integrase_H2C2"/>
    <property type="match status" value="1"/>
</dbReference>
<protein>
    <recommendedName>
        <fullName evidence="1">Integrase zinc-binding domain-containing protein</fullName>
    </recommendedName>
</protein>
<dbReference type="Gene3D" id="1.10.340.70">
    <property type="match status" value="1"/>
</dbReference>
<proteinExistence type="predicted"/>